<reference evidence="1" key="1">
    <citation type="submission" date="2018-05" db="EMBL/GenBank/DDBJ databases">
        <authorList>
            <person name="Lanie J.A."/>
            <person name="Ng W.-L."/>
            <person name="Kazmierczak K.M."/>
            <person name="Andrzejewski T.M."/>
            <person name="Davidsen T.M."/>
            <person name="Wayne K.J."/>
            <person name="Tettelin H."/>
            <person name="Glass J.I."/>
            <person name="Rusch D."/>
            <person name="Podicherti R."/>
            <person name="Tsui H.-C.T."/>
            <person name="Winkler M.E."/>
        </authorList>
    </citation>
    <scope>NUCLEOTIDE SEQUENCE</scope>
</reference>
<sequence>MFLSIISPHNCKLGIEKQMISEDVIDLASLYIFLLH</sequence>
<organism evidence="1">
    <name type="scientific">marine metagenome</name>
    <dbReference type="NCBI Taxonomy" id="408172"/>
    <lineage>
        <taxon>unclassified sequences</taxon>
        <taxon>metagenomes</taxon>
        <taxon>ecological metagenomes</taxon>
    </lineage>
</organism>
<dbReference type="AlphaFoldDB" id="A0A381YLQ3"/>
<protein>
    <submittedName>
        <fullName evidence="1">Uncharacterized protein</fullName>
    </submittedName>
</protein>
<dbReference type="EMBL" id="UINC01018537">
    <property type="protein sequence ID" value="SVA77955.1"/>
    <property type="molecule type" value="Genomic_DNA"/>
</dbReference>
<evidence type="ECO:0000313" key="1">
    <source>
        <dbReference type="EMBL" id="SVA77955.1"/>
    </source>
</evidence>
<proteinExistence type="predicted"/>
<gene>
    <name evidence="1" type="ORF">METZ01_LOCUS130809</name>
</gene>
<accession>A0A381YLQ3</accession>
<name>A0A381YLQ3_9ZZZZ</name>